<comment type="caution">
    <text evidence="1">The sequence shown here is derived from an EMBL/GenBank/DDBJ whole genome shotgun (WGS) entry which is preliminary data.</text>
</comment>
<evidence type="ECO:0000313" key="2">
    <source>
        <dbReference type="Proteomes" id="UP001344447"/>
    </source>
</evidence>
<evidence type="ECO:0000313" key="1">
    <source>
        <dbReference type="EMBL" id="KAK5580487.1"/>
    </source>
</evidence>
<name>A0AAN7TWS1_9MYCE</name>
<accession>A0AAN7TWS1</accession>
<dbReference type="Proteomes" id="UP001344447">
    <property type="component" value="Unassembled WGS sequence"/>
</dbReference>
<dbReference type="AlphaFoldDB" id="A0AAN7TWS1"/>
<organism evidence="1 2">
    <name type="scientific">Dictyostelium firmibasis</name>
    <dbReference type="NCBI Taxonomy" id="79012"/>
    <lineage>
        <taxon>Eukaryota</taxon>
        <taxon>Amoebozoa</taxon>
        <taxon>Evosea</taxon>
        <taxon>Eumycetozoa</taxon>
        <taxon>Dictyostelia</taxon>
        <taxon>Dictyosteliales</taxon>
        <taxon>Dictyosteliaceae</taxon>
        <taxon>Dictyostelium</taxon>
    </lineage>
</organism>
<protein>
    <submittedName>
        <fullName evidence="1">Uncharacterized protein</fullName>
    </submittedName>
</protein>
<gene>
    <name evidence="1" type="ORF">RB653_000506</name>
</gene>
<keyword evidence="2" id="KW-1185">Reference proteome</keyword>
<dbReference type="EMBL" id="JAVFKY010000002">
    <property type="protein sequence ID" value="KAK5580487.1"/>
    <property type="molecule type" value="Genomic_DNA"/>
</dbReference>
<proteinExistence type="predicted"/>
<sequence length="350" mass="40995">MNNFFNLTVERIDYIYCHFKNTAPVPENIKEKIIKHNISLCTLQDSNDFNIKCLTGENLCLKGAGKESSNFSHFYASLSEFWTHIYSVHKIDHAKPHQILKIVKNLNIGYSNMHGDIRNYLLLVCPRCVHANFKYFKHKSFQLERYQKICECIGEIPNDPQNFLKSNKKPPENYRGHETAMPLSFIIGANPSLYIGEPLYTKNIPFSYHCNYRIINRDETSEMRRPLIFSPYISQLNTLPLDLNDIPMSVTVPELFQEPYLHSFKSLPLYKTNSFVFSIGYFRNIENENMPFYLIIAIDINDINNNHYLLNSRPLLQGVLKETFLFPESKLREYTKKKLIDIIPFTDINL</sequence>
<reference evidence="1 2" key="1">
    <citation type="submission" date="2023-11" db="EMBL/GenBank/DDBJ databases">
        <title>Dfirmibasis_genome.</title>
        <authorList>
            <person name="Edelbroek B."/>
            <person name="Kjellin J."/>
            <person name="Jerlstrom-Hultqvist J."/>
            <person name="Soderbom F."/>
        </authorList>
    </citation>
    <scope>NUCLEOTIDE SEQUENCE [LARGE SCALE GENOMIC DNA]</scope>
    <source>
        <strain evidence="1 2">TNS-C-14</strain>
    </source>
</reference>